<proteinExistence type="predicted"/>
<dbReference type="RefSeq" id="XP_027342966.1">
    <property type="nucleotide sequence ID" value="XM_027487165.1"/>
</dbReference>
<dbReference type="InterPro" id="IPR053772">
    <property type="entry name" value="At1g61320/At1g61330-like"/>
</dbReference>
<name>A0A8B8KGT0_ABRPR</name>
<protein>
    <submittedName>
        <fullName evidence="6">F-box protein At1g80960-like</fullName>
    </submittedName>
</protein>
<dbReference type="AlphaFoldDB" id="A0A8B8KGT0"/>
<evidence type="ECO:0000313" key="6">
    <source>
        <dbReference type="RefSeq" id="XP_027342966.1"/>
    </source>
</evidence>
<dbReference type="InterPro" id="IPR001810">
    <property type="entry name" value="F-box_dom"/>
</dbReference>
<dbReference type="Pfam" id="PF24758">
    <property type="entry name" value="LRR_At5g56370"/>
    <property type="match status" value="1"/>
</dbReference>
<dbReference type="Pfam" id="PF00646">
    <property type="entry name" value="F-box"/>
    <property type="match status" value="1"/>
</dbReference>
<feature type="region of interest" description="Disordered" evidence="1">
    <location>
        <begin position="1"/>
        <end position="26"/>
    </location>
</feature>
<dbReference type="InterPro" id="IPR055411">
    <property type="entry name" value="LRR_FXL15/At3g58940/PEG3-like"/>
</dbReference>
<sequence>MAPPLSNSSSAARDMGDMGDKRIRKRPKMEKVMGTEVVADFISNLPNEILIIILSKLRIDESVRCGVLSKRWLGLWKHTLHIEVDMRYMIKPITQLLQARKPRTLPDFNTLSPSMLKVGYGCNTRVILLILSHSGLTSSCRFRHLNRSFGFGEVETCIDLLIDRKKTLKDLSLECVSDCKETAEKIVSEENTYILNFPPGSFETLGSLELINYTIDCCLPFEKCSVLKNLKLKRIYLDDVTLSGILENCVLLENFMLLESTGFESLVIVKSKLKVLQIQALCVEEIEIIAENLEVLLLDSIICSAKDVSIHAPFLKTFRSYNYSMYARMVSNEERKSIMKAHQIFARCADLLGEEAREWQLSKNSHVANRIPTRAGPTTCNIFRNLSTLSMDLDLNNIREAGILSYIMRLCTNLQVIEIALPVFRPRNPSGSSSSHSDSTFWERRELCYCIHQKLKFVYMRGFRGKEQEVEFAKYLITRATAMERITLICSDSMGVAENLLSLPKASGKLSINLKLNANNPLDEFDKHQNRLLKR</sequence>
<dbReference type="PANTHER" id="PTHR34145:SF28">
    <property type="entry name" value="F-BOX DOMAIN-CONTAINING PROTEIN"/>
    <property type="match status" value="1"/>
</dbReference>
<dbReference type="OrthoDB" id="1425134at2759"/>
<dbReference type="InterPro" id="IPR006566">
    <property type="entry name" value="FBD"/>
</dbReference>
<evidence type="ECO:0000256" key="1">
    <source>
        <dbReference type="SAM" id="MobiDB-lite"/>
    </source>
</evidence>
<evidence type="ECO:0000259" key="4">
    <source>
        <dbReference type="Pfam" id="PF24758"/>
    </source>
</evidence>
<feature type="compositionally biased region" description="Polar residues" evidence="1">
    <location>
        <begin position="1"/>
        <end position="11"/>
    </location>
</feature>
<keyword evidence="5" id="KW-1185">Reference proteome</keyword>
<gene>
    <name evidence="6" type="primary">LOC113855524</name>
</gene>
<evidence type="ECO:0000259" key="3">
    <source>
        <dbReference type="Pfam" id="PF08387"/>
    </source>
</evidence>
<feature type="domain" description="FBD" evidence="3">
    <location>
        <begin position="447"/>
        <end position="488"/>
    </location>
</feature>
<dbReference type="KEGG" id="aprc:113855524"/>
<dbReference type="InterPro" id="IPR036047">
    <property type="entry name" value="F-box-like_dom_sf"/>
</dbReference>
<reference evidence="5" key="1">
    <citation type="journal article" date="2019" name="Toxins">
        <title>Detection of Abrin-Like and Prepropulchellin-Like Toxin Genes and Transcripts Using Whole Genome Sequencing and Full-Length Transcript Sequencing of Abrus precatorius.</title>
        <authorList>
            <person name="Hovde B.T."/>
            <person name="Daligault H.E."/>
            <person name="Hanschen E.R."/>
            <person name="Kunde Y.A."/>
            <person name="Johnson M.B."/>
            <person name="Starkenburg S.R."/>
            <person name="Johnson S.L."/>
        </authorList>
    </citation>
    <scope>NUCLEOTIDE SEQUENCE [LARGE SCALE GENOMIC DNA]</scope>
</reference>
<dbReference type="GeneID" id="113855524"/>
<organism evidence="5 6">
    <name type="scientific">Abrus precatorius</name>
    <name type="common">Indian licorice</name>
    <name type="synonym">Glycine abrus</name>
    <dbReference type="NCBI Taxonomy" id="3816"/>
    <lineage>
        <taxon>Eukaryota</taxon>
        <taxon>Viridiplantae</taxon>
        <taxon>Streptophyta</taxon>
        <taxon>Embryophyta</taxon>
        <taxon>Tracheophyta</taxon>
        <taxon>Spermatophyta</taxon>
        <taxon>Magnoliopsida</taxon>
        <taxon>eudicotyledons</taxon>
        <taxon>Gunneridae</taxon>
        <taxon>Pentapetalae</taxon>
        <taxon>rosids</taxon>
        <taxon>fabids</taxon>
        <taxon>Fabales</taxon>
        <taxon>Fabaceae</taxon>
        <taxon>Papilionoideae</taxon>
        <taxon>50 kb inversion clade</taxon>
        <taxon>NPAAA clade</taxon>
        <taxon>indigoferoid/millettioid clade</taxon>
        <taxon>Abreae</taxon>
        <taxon>Abrus</taxon>
    </lineage>
</organism>
<dbReference type="Proteomes" id="UP000694853">
    <property type="component" value="Unplaced"/>
</dbReference>
<feature type="domain" description="F-box/LRR-repeat protein 15/At3g58940/PEG3-like LRR" evidence="4">
    <location>
        <begin position="223"/>
        <end position="320"/>
    </location>
</feature>
<accession>A0A8B8KGT0</accession>
<dbReference type="Pfam" id="PF08387">
    <property type="entry name" value="FBD"/>
    <property type="match status" value="1"/>
</dbReference>
<feature type="domain" description="F-box" evidence="2">
    <location>
        <begin position="42"/>
        <end position="77"/>
    </location>
</feature>
<reference evidence="6" key="2">
    <citation type="submission" date="2025-08" db="UniProtKB">
        <authorList>
            <consortium name="RefSeq"/>
        </authorList>
    </citation>
    <scope>IDENTIFICATION</scope>
    <source>
        <tissue evidence="6">Young leaves</tissue>
    </source>
</reference>
<dbReference type="SUPFAM" id="SSF81383">
    <property type="entry name" value="F-box domain"/>
    <property type="match status" value="1"/>
</dbReference>
<evidence type="ECO:0000259" key="2">
    <source>
        <dbReference type="Pfam" id="PF00646"/>
    </source>
</evidence>
<dbReference type="PANTHER" id="PTHR34145">
    <property type="entry name" value="OS02G0105600 PROTEIN"/>
    <property type="match status" value="1"/>
</dbReference>
<evidence type="ECO:0000313" key="5">
    <source>
        <dbReference type="Proteomes" id="UP000694853"/>
    </source>
</evidence>
<dbReference type="Gene3D" id="1.20.1280.50">
    <property type="match status" value="1"/>
</dbReference>